<dbReference type="Proteomes" id="UP000579153">
    <property type="component" value="Unassembled WGS sequence"/>
</dbReference>
<evidence type="ECO:0000256" key="2">
    <source>
        <dbReference type="SAM" id="MobiDB-lite"/>
    </source>
</evidence>
<dbReference type="InterPro" id="IPR036881">
    <property type="entry name" value="Glyco_hydro_3_C_sf"/>
</dbReference>
<dbReference type="EMBL" id="JACHMB010000001">
    <property type="protein sequence ID" value="MBB5782453.1"/>
    <property type="molecule type" value="Genomic_DNA"/>
</dbReference>
<name>A0A7W9GEY6_9ACTN</name>
<keyword evidence="1" id="KW-0378">Hydrolase</keyword>
<feature type="region of interest" description="Disordered" evidence="2">
    <location>
        <begin position="85"/>
        <end position="112"/>
    </location>
</feature>
<feature type="compositionally biased region" description="Polar residues" evidence="2">
    <location>
        <begin position="93"/>
        <end position="106"/>
    </location>
</feature>
<proteinExistence type="predicted"/>
<evidence type="ECO:0000256" key="1">
    <source>
        <dbReference type="ARBA" id="ARBA00022801"/>
    </source>
</evidence>
<sequence length="112" mass="11741">MAADEMVLVRNDGELPWAAPGSGRSRPPVGRGDRSVAVIGHNALQIRTQRGGSATVTPPYVISPLDELRTALPDAEITWTLGAITQAGEDPTAEQTAANPSRTTATGCRPRP</sequence>
<dbReference type="GO" id="GO:0004553">
    <property type="term" value="F:hydrolase activity, hydrolyzing O-glycosyl compounds"/>
    <property type="evidence" value="ECO:0007669"/>
    <property type="project" value="InterPro"/>
</dbReference>
<keyword evidence="4" id="KW-1185">Reference proteome</keyword>
<organism evidence="3 4">
    <name type="scientific">Nonomuraea jabiensis</name>
    <dbReference type="NCBI Taxonomy" id="882448"/>
    <lineage>
        <taxon>Bacteria</taxon>
        <taxon>Bacillati</taxon>
        <taxon>Actinomycetota</taxon>
        <taxon>Actinomycetes</taxon>
        <taxon>Streptosporangiales</taxon>
        <taxon>Streptosporangiaceae</taxon>
        <taxon>Nonomuraea</taxon>
    </lineage>
</organism>
<reference evidence="3 4" key="1">
    <citation type="submission" date="2020-08" db="EMBL/GenBank/DDBJ databases">
        <title>Sequencing the genomes of 1000 actinobacteria strains.</title>
        <authorList>
            <person name="Klenk H.-P."/>
        </authorList>
    </citation>
    <scope>NUCLEOTIDE SEQUENCE [LARGE SCALE GENOMIC DNA]</scope>
    <source>
        <strain evidence="3 4">DSM 45507</strain>
    </source>
</reference>
<dbReference type="AlphaFoldDB" id="A0A7W9GEY6"/>
<comment type="caution">
    <text evidence="3">The sequence shown here is derived from an EMBL/GenBank/DDBJ whole genome shotgun (WGS) entry which is preliminary data.</text>
</comment>
<dbReference type="Gene3D" id="3.40.50.1700">
    <property type="entry name" value="Glycoside hydrolase family 3 C-terminal domain"/>
    <property type="match status" value="1"/>
</dbReference>
<protein>
    <submittedName>
        <fullName evidence="3">Uncharacterized protein</fullName>
    </submittedName>
</protein>
<accession>A0A7W9GEY6</accession>
<evidence type="ECO:0000313" key="3">
    <source>
        <dbReference type="EMBL" id="MBB5782453.1"/>
    </source>
</evidence>
<dbReference type="RefSeq" id="WP_185075539.1">
    <property type="nucleotide sequence ID" value="NZ_JACHMB010000001.1"/>
</dbReference>
<evidence type="ECO:0000313" key="4">
    <source>
        <dbReference type="Proteomes" id="UP000579153"/>
    </source>
</evidence>
<dbReference type="SUPFAM" id="SSF52279">
    <property type="entry name" value="Beta-D-glucan exohydrolase, C-terminal domain"/>
    <property type="match status" value="1"/>
</dbReference>
<gene>
    <name evidence="3" type="ORF">HD596_009209</name>
</gene>
<dbReference type="GO" id="GO:0005975">
    <property type="term" value="P:carbohydrate metabolic process"/>
    <property type="evidence" value="ECO:0007669"/>
    <property type="project" value="InterPro"/>
</dbReference>